<evidence type="ECO:0000256" key="1">
    <source>
        <dbReference type="SAM" id="MobiDB-lite"/>
    </source>
</evidence>
<feature type="compositionally biased region" description="Polar residues" evidence="1">
    <location>
        <begin position="55"/>
        <end position="66"/>
    </location>
</feature>
<reference evidence="2" key="1">
    <citation type="journal article" date="2005" name="PLoS Biol.">
        <title>The genomes of Oryza sativa: a history of duplications.</title>
        <authorList>
            <person name="Yu J."/>
            <person name="Wang J."/>
            <person name="Lin W."/>
            <person name="Li S."/>
            <person name="Li H."/>
            <person name="Zhou J."/>
            <person name="Ni P."/>
            <person name="Dong W."/>
            <person name="Hu S."/>
            <person name="Zeng C."/>
            <person name="Zhang J."/>
            <person name="Zhang Y."/>
            <person name="Li R."/>
            <person name="Xu Z."/>
            <person name="Li S."/>
            <person name="Li X."/>
            <person name="Zheng H."/>
            <person name="Cong L."/>
            <person name="Lin L."/>
            <person name="Yin J."/>
            <person name="Geng J."/>
            <person name="Li G."/>
            <person name="Shi J."/>
            <person name="Liu J."/>
            <person name="Lv H."/>
            <person name="Li J."/>
            <person name="Wang J."/>
            <person name="Deng Y."/>
            <person name="Ran L."/>
            <person name="Shi X."/>
            <person name="Wang X."/>
            <person name="Wu Q."/>
            <person name="Li C."/>
            <person name="Ren X."/>
            <person name="Wang J."/>
            <person name="Wang X."/>
            <person name="Li D."/>
            <person name="Liu D."/>
            <person name="Zhang X."/>
            <person name="Ji Z."/>
            <person name="Zhao W."/>
            <person name="Sun Y."/>
            <person name="Zhang Z."/>
            <person name="Bao J."/>
            <person name="Han Y."/>
            <person name="Dong L."/>
            <person name="Ji J."/>
            <person name="Chen P."/>
            <person name="Wu S."/>
            <person name="Liu J."/>
            <person name="Xiao Y."/>
            <person name="Bu D."/>
            <person name="Tan J."/>
            <person name="Yang L."/>
            <person name="Ye C."/>
            <person name="Zhang J."/>
            <person name="Xu J."/>
            <person name="Zhou Y."/>
            <person name="Yu Y."/>
            <person name="Zhang B."/>
            <person name="Zhuang S."/>
            <person name="Wei H."/>
            <person name="Liu B."/>
            <person name="Lei M."/>
            <person name="Yu H."/>
            <person name="Li Y."/>
            <person name="Xu H."/>
            <person name="Wei S."/>
            <person name="He X."/>
            <person name="Fang L."/>
            <person name="Zhang Z."/>
            <person name="Zhang Y."/>
            <person name="Huang X."/>
            <person name="Su Z."/>
            <person name="Tong W."/>
            <person name="Li J."/>
            <person name="Tong Z."/>
            <person name="Li S."/>
            <person name="Ye J."/>
            <person name="Wang L."/>
            <person name="Fang L."/>
            <person name="Lei T."/>
            <person name="Chen C."/>
            <person name="Chen H."/>
            <person name="Xu Z."/>
            <person name="Li H."/>
            <person name="Huang H."/>
            <person name="Zhang F."/>
            <person name="Xu H."/>
            <person name="Li N."/>
            <person name="Zhao C."/>
            <person name="Li S."/>
            <person name="Dong L."/>
            <person name="Huang Y."/>
            <person name="Li L."/>
            <person name="Xi Y."/>
            <person name="Qi Q."/>
            <person name="Li W."/>
            <person name="Zhang B."/>
            <person name="Hu W."/>
            <person name="Zhang Y."/>
            <person name="Tian X."/>
            <person name="Jiao Y."/>
            <person name="Liang X."/>
            <person name="Jin J."/>
            <person name="Gao L."/>
            <person name="Zheng W."/>
            <person name="Hao B."/>
            <person name="Liu S."/>
            <person name="Wang W."/>
            <person name="Yuan L."/>
            <person name="Cao M."/>
            <person name="McDermott J."/>
            <person name="Samudrala R."/>
            <person name="Wang J."/>
            <person name="Wong G.K."/>
            <person name="Yang H."/>
        </authorList>
    </citation>
    <scope>NUCLEOTIDE SEQUENCE [LARGE SCALE GENOMIC DNA]</scope>
</reference>
<protein>
    <submittedName>
        <fullName evidence="2">Uncharacterized protein</fullName>
    </submittedName>
</protein>
<sequence length="85" mass="9701">MATKQGRINFVDLTVPQPTEQKRERCNAGGIRELLEQMYCVQRRSQRLLQRRQSASGHQHPLTSHHSVGEGLIRNTGDLSAFFRA</sequence>
<dbReference type="EMBL" id="CM000140">
    <property type="protein sequence ID" value="EAZ26153.1"/>
    <property type="molecule type" value="Genomic_DNA"/>
</dbReference>
<name>A0A8J8YGB5_ORYSJ</name>
<proteinExistence type="predicted"/>
<dbReference type="AlphaFoldDB" id="A0A8J8YGB5"/>
<accession>A0A8J8YGB5</accession>
<evidence type="ECO:0000313" key="2">
    <source>
        <dbReference type="EMBL" id="EAZ26153.1"/>
    </source>
</evidence>
<feature type="region of interest" description="Disordered" evidence="1">
    <location>
        <begin position="50"/>
        <end position="71"/>
    </location>
</feature>
<organism evidence="2">
    <name type="scientific">Oryza sativa subsp. japonica</name>
    <name type="common">Rice</name>
    <dbReference type="NCBI Taxonomy" id="39947"/>
    <lineage>
        <taxon>Eukaryota</taxon>
        <taxon>Viridiplantae</taxon>
        <taxon>Streptophyta</taxon>
        <taxon>Embryophyta</taxon>
        <taxon>Tracheophyta</taxon>
        <taxon>Spermatophyta</taxon>
        <taxon>Magnoliopsida</taxon>
        <taxon>Liliopsida</taxon>
        <taxon>Poales</taxon>
        <taxon>Poaceae</taxon>
        <taxon>BOP clade</taxon>
        <taxon>Oryzoideae</taxon>
        <taxon>Oryzeae</taxon>
        <taxon>Oryzinae</taxon>
        <taxon>Oryza</taxon>
        <taxon>Oryza sativa</taxon>
    </lineage>
</organism>
<gene>
    <name evidence="2" type="ORF">OsJ_10019</name>
</gene>
<dbReference type="Proteomes" id="UP000007752">
    <property type="component" value="Chromosome 3"/>
</dbReference>
<reference evidence="2" key="2">
    <citation type="submission" date="2008-12" db="EMBL/GenBank/DDBJ databases">
        <title>Improved gene annotation of the rice (Oryza sativa) genomes.</title>
        <authorList>
            <person name="Wang J."/>
            <person name="Li R."/>
            <person name="Fan W."/>
            <person name="Huang Q."/>
            <person name="Zhang J."/>
            <person name="Zhou Y."/>
            <person name="Hu Y."/>
            <person name="Zi S."/>
            <person name="Li J."/>
            <person name="Ni P."/>
            <person name="Zheng H."/>
            <person name="Zhang Y."/>
            <person name="Zhao M."/>
            <person name="Hao Q."/>
            <person name="McDermott J."/>
            <person name="Samudrala R."/>
            <person name="Kristiansen K."/>
            <person name="Wong G.K.-S."/>
        </authorList>
    </citation>
    <scope>NUCLEOTIDE SEQUENCE</scope>
</reference>